<dbReference type="EMBL" id="VDMP01000024">
    <property type="protein sequence ID" value="TNM39598.1"/>
    <property type="molecule type" value="Genomic_DNA"/>
</dbReference>
<dbReference type="RefSeq" id="WP_139623089.1">
    <property type="nucleotide sequence ID" value="NZ_VDMP01000024.1"/>
</dbReference>
<reference evidence="1 2" key="1">
    <citation type="journal article" date="2016" name="Int. J. Syst. Evol. Microbiol.">
        <title>Nocardioides albidus sp. nov., an actinobacterium isolated from garden soil.</title>
        <authorList>
            <person name="Singh H."/>
            <person name="Du J."/>
            <person name="Trinh H."/>
            <person name="Won K."/>
            <person name="Yang J.E."/>
            <person name="Yin C."/>
            <person name="Kook M."/>
            <person name="Yi T.H."/>
        </authorList>
    </citation>
    <scope>NUCLEOTIDE SEQUENCE [LARGE SCALE GENOMIC DNA]</scope>
    <source>
        <strain evidence="1 2">CCTCC AB 2015297</strain>
    </source>
</reference>
<sequence>MNTNRKIKVTTESDDRYFVALAHQALEAGDVQGARGVAAQYRSAHSGESRRHRLARRLHIAV</sequence>
<evidence type="ECO:0000313" key="2">
    <source>
        <dbReference type="Proteomes" id="UP000313231"/>
    </source>
</evidence>
<comment type="caution">
    <text evidence="1">The sequence shown here is derived from an EMBL/GenBank/DDBJ whole genome shotgun (WGS) entry which is preliminary data.</text>
</comment>
<proteinExistence type="predicted"/>
<name>A0A5C4VUV7_9ACTN</name>
<evidence type="ECO:0000313" key="1">
    <source>
        <dbReference type="EMBL" id="TNM39598.1"/>
    </source>
</evidence>
<dbReference type="AlphaFoldDB" id="A0A5C4VUV7"/>
<keyword evidence="2" id="KW-1185">Reference proteome</keyword>
<dbReference type="Proteomes" id="UP000313231">
    <property type="component" value="Unassembled WGS sequence"/>
</dbReference>
<accession>A0A5C4VUV7</accession>
<gene>
    <name evidence="1" type="ORF">FHP29_12020</name>
</gene>
<protein>
    <submittedName>
        <fullName evidence="1">Uncharacterized protein</fullName>
    </submittedName>
</protein>
<organism evidence="1 2">
    <name type="scientific">Nocardioides albidus</name>
    <dbReference type="NCBI Taxonomy" id="1517589"/>
    <lineage>
        <taxon>Bacteria</taxon>
        <taxon>Bacillati</taxon>
        <taxon>Actinomycetota</taxon>
        <taxon>Actinomycetes</taxon>
        <taxon>Propionibacteriales</taxon>
        <taxon>Nocardioidaceae</taxon>
        <taxon>Nocardioides</taxon>
    </lineage>
</organism>